<evidence type="ECO:0000313" key="1">
    <source>
        <dbReference type="EMBL" id="GFE49974.1"/>
    </source>
</evidence>
<organism evidence="1 2">
    <name type="scientific">Roseobacter cerasinus</name>
    <dbReference type="NCBI Taxonomy" id="2602289"/>
    <lineage>
        <taxon>Bacteria</taxon>
        <taxon>Pseudomonadati</taxon>
        <taxon>Pseudomonadota</taxon>
        <taxon>Alphaproteobacteria</taxon>
        <taxon>Rhodobacterales</taxon>
        <taxon>Roseobacteraceae</taxon>
        <taxon>Roseobacter</taxon>
    </lineage>
</organism>
<dbReference type="AlphaFoldDB" id="A0A640VQU1"/>
<name>A0A640VQU1_9RHOB</name>
<accession>A0A640VQU1</accession>
<sequence length="157" mass="17709">MNTPAASELRMERLRWLDRTEDALSAELEDVISGKSQEHSGRLVQGIGDVIVYDGLSWIRGVEETDPSSDALEYASLRAWDGELFAVIRCTAPSIAARSDRVRASYEPCRSLSVGPLDPASDLPEMTYSLPRRSLADWSEVYWKIIKLMGDWRMTRD</sequence>
<reference evidence="1 2" key="1">
    <citation type="submission" date="2019-12" db="EMBL/GenBank/DDBJ databases">
        <title>Roseobacter cerasinus sp. nov., isolated from seawater around aquaculture.</title>
        <authorList>
            <person name="Muramatsu S."/>
            <person name="Takabe Y."/>
            <person name="Mori K."/>
            <person name="Takaichi S."/>
            <person name="Hanada S."/>
        </authorList>
    </citation>
    <scope>NUCLEOTIDE SEQUENCE [LARGE SCALE GENOMIC DNA]</scope>
    <source>
        <strain evidence="1 2">AI77</strain>
    </source>
</reference>
<gene>
    <name evidence="1" type="ORF">So717_17270</name>
</gene>
<proteinExistence type="predicted"/>
<protein>
    <submittedName>
        <fullName evidence="1">Uncharacterized protein</fullName>
    </submittedName>
</protein>
<dbReference type="Proteomes" id="UP000436522">
    <property type="component" value="Unassembled WGS sequence"/>
</dbReference>
<keyword evidence="2" id="KW-1185">Reference proteome</keyword>
<comment type="caution">
    <text evidence="1">The sequence shown here is derived from an EMBL/GenBank/DDBJ whole genome shotgun (WGS) entry which is preliminary data.</text>
</comment>
<evidence type="ECO:0000313" key="2">
    <source>
        <dbReference type="Proteomes" id="UP000436522"/>
    </source>
</evidence>
<dbReference type="EMBL" id="BLIV01000003">
    <property type="protein sequence ID" value="GFE49974.1"/>
    <property type="molecule type" value="Genomic_DNA"/>
</dbReference>